<dbReference type="GO" id="GO:0016757">
    <property type="term" value="F:glycosyltransferase activity"/>
    <property type="evidence" value="ECO:0007669"/>
    <property type="project" value="InterPro"/>
</dbReference>
<feature type="domain" description="Glycosyl transferase family 1" evidence="1">
    <location>
        <begin position="206"/>
        <end position="369"/>
    </location>
</feature>
<dbReference type="PANTHER" id="PTHR12526">
    <property type="entry name" value="GLYCOSYLTRANSFERASE"/>
    <property type="match status" value="1"/>
</dbReference>
<evidence type="ECO:0000313" key="2">
    <source>
        <dbReference type="EMBL" id="SDH87468.1"/>
    </source>
</evidence>
<evidence type="ECO:0000259" key="1">
    <source>
        <dbReference type="Pfam" id="PF00534"/>
    </source>
</evidence>
<proteinExistence type="predicted"/>
<dbReference type="Pfam" id="PF00534">
    <property type="entry name" value="Glycos_transf_1"/>
    <property type="match status" value="1"/>
</dbReference>
<dbReference type="EMBL" id="FNCZ01000005">
    <property type="protein sequence ID" value="SDH87468.1"/>
    <property type="molecule type" value="Genomic_DNA"/>
</dbReference>
<gene>
    <name evidence="2" type="ORF">SAMN04489796_10542</name>
</gene>
<reference evidence="3" key="1">
    <citation type="submission" date="2016-10" db="EMBL/GenBank/DDBJ databases">
        <authorList>
            <person name="Varghese N."/>
            <person name="Submissions S."/>
        </authorList>
    </citation>
    <scope>NUCLEOTIDE SEQUENCE [LARGE SCALE GENOMIC DNA]</scope>
    <source>
        <strain evidence="3">DSM 15363</strain>
    </source>
</reference>
<name>A0A1G8FZ89_9FLAO</name>
<dbReference type="Gene3D" id="3.40.50.2000">
    <property type="entry name" value="Glycogen Phosphorylase B"/>
    <property type="match status" value="2"/>
</dbReference>
<dbReference type="AlphaFoldDB" id="A0A1G8FZ89"/>
<dbReference type="Proteomes" id="UP000199492">
    <property type="component" value="Unassembled WGS sequence"/>
</dbReference>
<accession>A0A1G8FZ89</accession>
<sequence length="389" mass="44230">MHIALILSQPPGYSETFFKSKIKGLQDAGHQVSLFVYKDDPRFTDCKVLPMPKVHANPIRQFFATLGVIFGLLPYLKRVIRYVKLELKAGRELKQVFKYIYINATILKSDAEWLHFGFATLALQSEHVAKSIDAKMAVSLRGFDIAIYPLKHSGCYDRLWQLVDKVHTISDDLLLCAYNQGLSRNNAVAKITPAISMELFNTGAANKNFKTKPIKILTVGRLFWKKGVIDMLEALSILKKEKIDFEYQIIGEGEQKEEILFAIYQLGLENEVSLLGVKTPREVKELMEISHIYMQYSHSEGFCNAVLEAQAMGLLCIVSDAEGLSENIIDGETGWVVPKRQPRLLAKTLESVIELDDVIKNQFSERAKARVKQEFTLEQQQAKFVEFYN</sequence>
<protein>
    <submittedName>
        <fullName evidence="2">Colanic acid/amylovoran biosynthesis glycosyltransferase</fullName>
    </submittedName>
</protein>
<keyword evidence="2" id="KW-0808">Transferase</keyword>
<dbReference type="SUPFAM" id="SSF53756">
    <property type="entry name" value="UDP-Glycosyltransferase/glycogen phosphorylase"/>
    <property type="match status" value="1"/>
</dbReference>
<evidence type="ECO:0000313" key="3">
    <source>
        <dbReference type="Proteomes" id="UP000199492"/>
    </source>
</evidence>
<dbReference type="STRING" id="262004.SAMN04489796_10542"/>
<dbReference type="OrthoDB" id="832722at2"/>
<dbReference type="CDD" id="cd03801">
    <property type="entry name" value="GT4_PimA-like"/>
    <property type="match status" value="1"/>
</dbReference>
<dbReference type="InterPro" id="IPR001296">
    <property type="entry name" value="Glyco_trans_1"/>
</dbReference>
<keyword evidence="3" id="KW-1185">Reference proteome</keyword>
<organism evidence="2 3">
    <name type="scientific">Winogradskyella thalassocola</name>
    <dbReference type="NCBI Taxonomy" id="262004"/>
    <lineage>
        <taxon>Bacteria</taxon>
        <taxon>Pseudomonadati</taxon>
        <taxon>Bacteroidota</taxon>
        <taxon>Flavobacteriia</taxon>
        <taxon>Flavobacteriales</taxon>
        <taxon>Flavobacteriaceae</taxon>
        <taxon>Winogradskyella</taxon>
    </lineage>
</organism>